<dbReference type="Proteomes" id="UP000789920">
    <property type="component" value="Unassembled WGS sequence"/>
</dbReference>
<sequence>ERLEDSKTFHTIETYNKSGIALHGSNHGIMSRTMNSIKKT</sequence>
<keyword evidence="2" id="KW-1185">Reference proteome</keyword>
<protein>
    <submittedName>
        <fullName evidence="1">6647_t:CDS:1</fullName>
    </submittedName>
</protein>
<evidence type="ECO:0000313" key="1">
    <source>
        <dbReference type="EMBL" id="CAG8841305.1"/>
    </source>
</evidence>
<comment type="caution">
    <text evidence="1">The sequence shown here is derived from an EMBL/GenBank/DDBJ whole genome shotgun (WGS) entry which is preliminary data.</text>
</comment>
<proteinExistence type="predicted"/>
<feature type="non-terminal residue" evidence="1">
    <location>
        <position position="1"/>
    </location>
</feature>
<organism evidence="1 2">
    <name type="scientific">Racocetra persica</name>
    <dbReference type="NCBI Taxonomy" id="160502"/>
    <lineage>
        <taxon>Eukaryota</taxon>
        <taxon>Fungi</taxon>
        <taxon>Fungi incertae sedis</taxon>
        <taxon>Mucoromycota</taxon>
        <taxon>Glomeromycotina</taxon>
        <taxon>Glomeromycetes</taxon>
        <taxon>Diversisporales</taxon>
        <taxon>Gigasporaceae</taxon>
        <taxon>Racocetra</taxon>
    </lineage>
</organism>
<reference evidence="1" key="1">
    <citation type="submission" date="2021-06" db="EMBL/GenBank/DDBJ databases">
        <authorList>
            <person name="Kallberg Y."/>
            <person name="Tangrot J."/>
            <person name="Rosling A."/>
        </authorList>
    </citation>
    <scope>NUCLEOTIDE SEQUENCE</scope>
    <source>
        <strain evidence="1">MA461A</strain>
    </source>
</reference>
<accession>A0ACA9SIZ0</accession>
<dbReference type="EMBL" id="CAJVQC010129894">
    <property type="protein sequence ID" value="CAG8841305.1"/>
    <property type="molecule type" value="Genomic_DNA"/>
</dbReference>
<feature type="non-terminal residue" evidence="1">
    <location>
        <position position="40"/>
    </location>
</feature>
<gene>
    <name evidence="1" type="ORF">RPERSI_LOCUS31813</name>
</gene>
<name>A0ACA9SIZ0_9GLOM</name>
<evidence type="ECO:0000313" key="2">
    <source>
        <dbReference type="Proteomes" id="UP000789920"/>
    </source>
</evidence>